<dbReference type="EMBL" id="CAJOBI010352363">
    <property type="protein sequence ID" value="CAF5221987.1"/>
    <property type="molecule type" value="Genomic_DNA"/>
</dbReference>
<gene>
    <name evidence="2" type="ORF">SMN809_LOCUS82628</name>
</gene>
<organism evidence="2 3">
    <name type="scientific">Rotaria magnacalcarata</name>
    <dbReference type="NCBI Taxonomy" id="392030"/>
    <lineage>
        <taxon>Eukaryota</taxon>
        <taxon>Metazoa</taxon>
        <taxon>Spiralia</taxon>
        <taxon>Gnathifera</taxon>
        <taxon>Rotifera</taxon>
        <taxon>Eurotatoria</taxon>
        <taxon>Bdelloidea</taxon>
        <taxon>Philodinida</taxon>
        <taxon>Philodinidae</taxon>
        <taxon>Rotaria</taxon>
    </lineage>
</organism>
<dbReference type="Proteomes" id="UP000676336">
    <property type="component" value="Unassembled WGS sequence"/>
</dbReference>
<reference evidence="2" key="1">
    <citation type="submission" date="2021-02" db="EMBL/GenBank/DDBJ databases">
        <authorList>
            <person name="Nowell W R."/>
        </authorList>
    </citation>
    <scope>NUCLEOTIDE SEQUENCE</scope>
</reference>
<feature type="region of interest" description="Disordered" evidence="1">
    <location>
        <begin position="1"/>
        <end position="50"/>
    </location>
</feature>
<evidence type="ECO:0000313" key="3">
    <source>
        <dbReference type="Proteomes" id="UP000676336"/>
    </source>
</evidence>
<feature type="non-terminal residue" evidence="2">
    <location>
        <position position="1"/>
    </location>
</feature>
<proteinExistence type="predicted"/>
<dbReference type="AlphaFoldDB" id="A0A8S3JQ04"/>
<accession>A0A8S3JQ04</accession>
<protein>
    <submittedName>
        <fullName evidence="2">Uncharacterized protein</fullName>
    </submittedName>
</protein>
<comment type="caution">
    <text evidence="2">The sequence shown here is derived from an EMBL/GenBank/DDBJ whole genome shotgun (WGS) entry which is preliminary data.</text>
</comment>
<sequence>SVIGIGGDNSNLSNEKDQYDHVMSPFHQDENAPEIPLINDNEPQPREQNQ</sequence>
<evidence type="ECO:0000313" key="2">
    <source>
        <dbReference type="EMBL" id="CAF5221987.1"/>
    </source>
</evidence>
<feature type="non-terminal residue" evidence="2">
    <location>
        <position position="50"/>
    </location>
</feature>
<evidence type="ECO:0000256" key="1">
    <source>
        <dbReference type="SAM" id="MobiDB-lite"/>
    </source>
</evidence>
<name>A0A8S3JQ04_9BILA</name>